<feature type="compositionally biased region" description="Basic and acidic residues" evidence="1">
    <location>
        <begin position="25"/>
        <end position="36"/>
    </location>
</feature>
<dbReference type="EMBL" id="JARBHB010000007">
    <property type="protein sequence ID" value="KAJ8878481.1"/>
    <property type="molecule type" value="Genomic_DNA"/>
</dbReference>
<accession>A0ABQ9H2S9</accession>
<comment type="caution">
    <text evidence="2">The sequence shown here is derived from an EMBL/GenBank/DDBJ whole genome shotgun (WGS) entry which is preliminary data.</text>
</comment>
<evidence type="ECO:0000313" key="2">
    <source>
        <dbReference type="EMBL" id="KAJ8878481.1"/>
    </source>
</evidence>
<evidence type="ECO:0000256" key="1">
    <source>
        <dbReference type="SAM" id="MobiDB-lite"/>
    </source>
</evidence>
<keyword evidence="3" id="KW-1185">Reference proteome</keyword>
<evidence type="ECO:0000313" key="3">
    <source>
        <dbReference type="Proteomes" id="UP001159363"/>
    </source>
</evidence>
<gene>
    <name evidence="2" type="ORF">PR048_019059</name>
</gene>
<proteinExistence type="predicted"/>
<organism evidence="2 3">
    <name type="scientific">Dryococelus australis</name>
    <dbReference type="NCBI Taxonomy" id="614101"/>
    <lineage>
        <taxon>Eukaryota</taxon>
        <taxon>Metazoa</taxon>
        <taxon>Ecdysozoa</taxon>
        <taxon>Arthropoda</taxon>
        <taxon>Hexapoda</taxon>
        <taxon>Insecta</taxon>
        <taxon>Pterygota</taxon>
        <taxon>Neoptera</taxon>
        <taxon>Polyneoptera</taxon>
        <taxon>Phasmatodea</taxon>
        <taxon>Verophasmatodea</taxon>
        <taxon>Anareolatae</taxon>
        <taxon>Phasmatidae</taxon>
        <taxon>Eurycanthinae</taxon>
        <taxon>Dryococelus</taxon>
    </lineage>
</organism>
<reference evidence="2 3" key="1">
    <citation type="submission" date="2023-02" db="EMBL/GenBank/DDBJ databases">
        <title>LHISI_Scaffold_Assembly.</title>
        <authorList>
            <person name="Stuart O.P."/>
            <person name="Cleave R."/>
            <person name="Magrath M.J.L."/>
            <person name="Mikheyev A.S."/>
        </authorList>
    </citation>
    <scope>NUCLEOTIDE SEQUENCE [LARGE SCALE GENOMIC DNA]</scope>
    <source>
        <strain evidence="2">Daus_M_001</strain>
        <tissue evidence="2">Leg muscle</tissue>
    </source>
</reference>
<feature type="compositionally biased region" description="Basic and acidic residues" evidence="1">
    <location>
        <begin position="51"/>
        <end position="67"/>
    </location>
</feature>
<name>A0ABQ9H2S9_9NEOP</name>
<dbReference type="Proteomes" id="UP001159363">
    <property type="component" value="Chromosome 6"/>
</dbReference>
<protein>
    <submittedName>
        <fullName evidence="2">Uncharacterized protein</fullName>
    </submittedName>
</protein>
<sequence>MEQSRIARAGETGDPTEKTPISGIVRHDFQVRKSRGDPAGNQNRYAMMGGDGRRQGLRKLEPPEKTG</sequence>
<feature type="region of interest" description="Disordered" evidence="1">
    <location>
        <begin position="1"/>
        <end position="67"/>
    </location>
</feature>